<keyword evidence="1" id="KW-0472">Membrane</keyword>
<evidence type="ECO:0000256" key="1">
    <source>
        <dbReference type="HAMAP-Rule" id="MF_00386"/>
    </source>
</evidence>
<dbReference type="HOGENOM" id="CLU_144811_4_0_7"/>
<sequence>MYKIFFQTTRFLAARVPLWLIEKYQRFLSPLFPGTCRYYPGCSEYAAWSFKNQHFLPAIWSILWRILRCNQLFLGGIDYPVVQKRLRPDTFAPCKIAFWFVPLKKSQKKFFIIKSIL</sequence>
<proteinExistence type="inferred from homology"/>
<reference evidence="2 3" key="1">
    <citation type="journal article" date="2010" name="BMC Genomics">
        <title>Comparative genomics and proteomics of Helicobacter mustelae, an ulcerogenic and carcinogenic gastric pathogen.</title>
        <authorList>
            <person name="O'Toole P.W."/>
            <person name="Snelling W.J."/>
            <person name="Canchaya C."/>
            <person name="Forde B.M."/>
            <person name="Hardie K.R."/>
            <person name="Josenhans C."/>
            <person name="Graham R.L.J."/>
            <person name="McMullan G."/>
            <person name="Parkhill J."/>
            <person name="Belda E."/>
            <person name="Bentley S.D."/>
        </authorList>
    </citation>
    <scope>NUCLEOTIDE SEQUENCE [LARGE SCALE GENOMIC DNA]</scope>
    <source>
        <strain evidence="3">ATCC 43772 / LMG 18044 / NCTC 12198 / 12198</strain>
    </source>
</reference>
<accession>D3UI82</accession>
<dbReference type="PANTHER" id="PTHR33383:SF1">
    <property type="entry name" value="MEMBRANE PROTEIN INSERTION EFFICIENCY FACTOR-RELATED"/>
    <property type="match status" value="1"/>
</dbReference>
<dbReference type="SMART" id="SM01234">
    <property type="entry name" value="Haemolytic"/>
    <property type="match status" value="1"/>
</dbReference>
<evidence type="ECO:0000313" key="2">
    <source>
        <dbReference type="EMBL" id="CBG40205.1"/>
    </source>
</evidence>
<dbReference type="STRING" id="679897.HMU09480"/>
<dbReference type="Proteomes" id="UP000001522">
    <property type="component" value="Chromosome"/>
</dbReference>
<keyword evidence="1" id="KW-0997">Cell inner membrane</keyword>
<comment type="subcellular location">
    <subcellularLocation>
        <location evidence="1">Cell inner membrane</location>
        <topology evidence="1">Peripheral membrane protein</topology>
        <orientation evidence="1">Cytoplasmic side</orientation>
    </subcellularLocation>
</comment>
<gene>
    <name evidence="2" type="ordered locus">HMU09480</name>
</gene>
<dbReference type="RefSeq" id="WP_013023277.1">
    <property type="nucleotide sequence ID" value="NC_013949.1"/>
</dbReference>
<evidence type="ECO:0000313" key="3">
    <source>
        <dbReference type="Proteomes" id="UP000001522"/>
    </source>
</evidence>
<protein>
    <recommendedName>
        <fullName evidence="1">Putative membrane protein insertion efficiency factor</fullName>
    </recommendedName>
</protein>
<comment type="similarity">
    <text evidence="1">Belongs to the UPF0161 family.</text>
</comment>
<organism evidence="2 3">
    <name type="scientific">Helicobacter mustelae (strain ATCC 43772 / CCUG 25715 / CIP 103759 / LMG 18044 / NCTC 12198 / R85-136P)</name>
    <name type="common">Campylobacter mustelae</name>
    <dbReference type="NCBI Taxonomy" id="679897"/>
    <lineage>
        <taxon>Bacteria</taxon>
        <taxon>Pseudomonadati</taxon>
        <taxon>Campylobacterota</taxon>
        <taxon>Epsilonproteobacteria</taxon>
        <taxon>Campylobacterales</taxon>
        <taxon>Helicobacteraceae</taxon>
        <taxon>Helicobacter</taxon>
    </lineage>
</organism>
<comment type="function">
    <text evidence="1">Could be involved in insertion of integral membrane proteins into the membrane.</text>
</comment>
<dbReference type="AlphaFoldDB" id="D3UI82"/>
<dbReference type="Pfam" id="PF01809">
    <property type="entry name" value="YidD"/>
    <property type="match status" value="1"/>
</dbReference>
<dbReference type="PANTHER" id="PTHR33383">
    <property type="entry name" value="MEMBRANE PROTEIN INSERTION EFFICIENCY FACTOR-RELATED"/>
    <property type="match status" value="1"/>
</dbReference>
<dbReference type="HAMAP" id="MF_00386">
    <property type="entry name" value="UPF0161_YidD"/>
    <property type="match status" value="1"/>
</dbReference>
<dbReference type="eggNOG" id="COG0759">
    <property type="taxonomic scope" value="Bacteria"/>
</dbReference>
<name>D3UI82_HELM1</name>
<keyword evidence="1" id="KW-1003">Cell membrane</keyword>
<dbReference type="KEGG" id="hms:HMU09480"/>
<dbReference type="NCBIfam" id="TIGR00278">
    <property type="entry name" value="membrane protein insertion efficiency factor YidD"/>
    <property type="match status" value="1"/>
</dbReference>
<dbReference type="EMBL" id="FN555004">
    <property type="protein sequence ID" value="CBG40205.1"/>
    <property type="molecule type" value="Genomic_DNA"/>
</dbReference>
<dbReference type="InterPro" id="IPR002696">
    <property type="entry name" value="Membr_insert_effic_factor_YidD"/>
</dbReference>
<dbReference type="GO" id="GO:0005886">
    <property type="term" value="C:plasma membrane"/>
    <property type="evidence" value="ECO:0007669"/>
    <property type="project" value="UniProtKB-SubCell"/>
</dbReference>
<keyword evidence="3" id="KW-1185">Reference proteome</keyword>